<dbReference type="CDD" id="cd00198">
    <property type="entry name" value="vWFA"/>
    <property type="match status" value="1"/>
</dbReference>
<dbReference type="Proteomes" id="UP001501565">
    <property type="component" value="Unassembled WGS sequence"/>
</dbReference>
<sequence>MKLLSKYKSTLLVLVFSMVALLSGCEESPDLQRVDESTKATISGRFFTENPAELSFPIKIIFAIDTSGSMDLADPQNRRLDAVLDLIDQYIAYEDVQFQIFLWNNSVEYSHRQGRQYTFTNSKADIEAVIDRFNSDANPNGGGTEFYSVLGAIEDQIQAECPDADNPNQLDQLSVCSVIFLTDGIPEDGRTTDPQLGYDPGFASRVEEIRTNALNAGIGAFYFHTVFLDGIYPEGSNEFLRATDLLTDMSDAGGGTFFQFENASSINFDVFDFSLSTEFEVRNFFVYNYMAVPGYNEHNELDILTDTDGDGLPDILEVREGTNPTLYDTDDDGLGDFFEYDLSLIGNDFDPLVDNTDTTQQCERSGLQLVFPDEDSDFLNDCEEYFFLSSVDEVDSDEDYIPDSIEMLTGSQVNVVTDNEDSDFDGILDIHEIRNHTPIDIDAEKIQEKSAYNLELYESKNVILQQGDGSSVVVQEYNFVYNNVEIMETQRVSDFSHRLLPDHTFTAGDNVICAWLAQTPKGLQAFVPVYKRACKVINFYNHNKSISFEPADFTEVQ</sequence>
<reference evidence="4" key="1">
    <citation type="journal article" date="2019" name="Int. J. Syst. Evol. Microbiol.">
        <title>The Global Catalogue of Microorganisms (GCM) 10K type strain sequencing project: providing services to taxonomists for standard genome sequencing and annotation.</title>
        <authorList>
            <consortium name="The Broad Institute Genomics Platform"/>
            <consortium name="The Broad Institute Genome Sequencing Center for Infectious Disease"/>
            <person name="Wu L."/>
            <person name="Ma J."/>
        </authorList>
    </citation>
    <scope>NUCLEOTIDE SEQUENCE [LARGE SCALE GENOMIC DNA]</scope>
    <source>
        <strain evidence="4">JCM 17551</strain>
    </source>
</reference>
<name>A0ABP7M6Q0_9GAMM</name>
<proteinExistence type="predicted"/>
<evidence type="ECO:0000313" key="4">
    <source>
        <dbReference type="Proteomes" id="UP001501565"/>
    </source>
</evidence>
<accession>A0ABP7M6Q0</accession>
<gene>
    <name evidence="3" type="ORF">GCM10022277_08860</name>
</gene>
<protein>
    <recommendedName>
        <fullName evidence="2">VWFA domain-containing protein</fullName>
    </recommendedName>
</protein>
<dbReference type="Pfam" id="PF13519">
    <property type="entry name" value="VWA_2"/>
    <property type="match status" value="1"/>
</dbReference>
<organism evidence="3 4">
    <name type="scientific">Litoribacillus peritrichatus</name>
    <dbReference type="NCBI Taxonomy" id="718191"/>
    <lineage>
        <taxon>Bacteria</taxon>
        <taxon>Pseudomonadati</taxon>
        <taxon>Pseudomonadota</taxon>
        <taxon>Gammaproteobacteria</taxon>
        <taxon>Oceanospirillales</taxon>
        <taxon>Oceanospirillaceae</taxon>
        <taxon>Litoribacillus</taxon>
    </lineage>
</organism>
<dbReference type="InterPro" id="IPR002035">
    <property type="entry name" value="VWF_A"/>
</dbReference>
<feature type="signal peptide" evidence="1">
    <location>
        <begin position="1"/>
        <end position="22"/>
    </location>
</feature>
<feature type="chain" id="PRO_5047436561" description="VWFA domain-containing protein" evidence="1">
    <location>
        <begin position="23"/>
        <end position="557"/>
    </location>
</feature>
<keyword evidence="1" id="KW-0732">Signal</keyword>
<dbReference type="SUPFAM" id="SSF53300">
    <property type="entry name" value="vWA-like"/>
    <property type="match status" value="1"/>
</dbReference>
<evidence type="ECO:0000313" key="3">
    <source>
        <dbReference type="EMBL" id="GAA3916368.1"/>
    </source>
</evidence>
<dbReference type="PROSITE" id="PS51257">
    <property type="entry name" value="PROKAR_LIPOPROTEIN"/>
    <property type="match status" value="1"/>
</dbReference>
<dbReference type="InterPro" id="IPR036465">
    <property type="entry name" value="vWFA_dom_sf"/>
</dbReference>
<comment type="caution">
    <text evidence="3">The sequence shown here is derived from an EMBL/GenBank/DDBJ whole genome shotgun (WGS) entry which is preliminary data.</text>
</comment>
<evidence type="ECO:0000256" key="1">
    <source>
        <dbReference type="SAM" id="SignalP"/>
    </source>
</evidence>
<feature type="domain" description="VWFA" evidence="2">
    <location>
        <begin position="59"/>
        <end position="290"/>
    </location>
</feature>
<keyword evidence="4" id="KW-1185">Reference proteome</keyword>
<dbReference type="RefSeq" id="WP_344795893.1">
    <property type="nucleotide sequence ID" value="NZ_BAABBN010000004.1"/>
</dbReference>
<dbReference type="EMBL" id="BAABBN010000004">
    <property type="protein sequence ID" value="GAA3916368.1"/>
    <property type="molecule type" value="Genomic_DNA"/>
</dbReference>
<dbReference type="Gene3D" id="3.40.50.410">
    <property type="entry name" value="von Willebrand factor, type A domain"/>
    <property type="match status" value="1"/>
</dbReference>
<evidence type="ECO:0000259" key="2">
    <source>
        <dbReference type="PROSITE" id="PS50234"/>
    </source>
</evidence>
<dbReference type="PROSITE" id="PS50234">
    <property type="entry name" value="VWFA"/>
    <property type="match status" value="1"/>
</dbReference>